<dbReference type="EMBL" id="JADWDJ010000013">
    <property type="protein sequence ID" value="KAG5271699.1"/>
    <property type="molecule type" value="Genomic_DNA"/>
</dbReference>
<name>A0AAV6G999_9TELE</name>
<sequence length="208" mass="23520">MMVFTVGISTALQNCTAFKSCLTYGTKTTPDMKSSFLQTALFALLLVAFQDLSRSQKDQSFNDAADLNLPEPYDIGWMKSIDNNKFISDITVPGTHDTMALHWGSFVECQAWSLETQLKAGIRYLDLRTSLTQVHYTWRHNQVLRCLAEVQESRRTFVNVFPPSFCRLATAFAWEGERSSQTHHLKTRHRAATVGGACDWKLMADLGQ</sequence>
<dbReference type="InterPro" id="IPR017946">
    <property type="entry name" value="PLC-like_Pdiesterase_TIM-brl"/>
</dbReference>
<dbReference type="SUPFAM" id="SSF51695">
    <property type="entry name" value="PLC-like phosphodiesterases"/>
    <property type="match status" value="1"/>
</dbReference>
<accession>A0AAV6G999</accession>
<comment type="caution">
    <text evidence="1">The sequence shown here is derived from an EMBL/GenBank/DDBJ whole genome shotgun (WGS) entry which is preliminary data.</text>
</comment>
<evidence type="ECO:0008006" key="3">
    <source>
        <dbReference type="Google" id="ProtNLM"/>
    </source>
</evidence>
<dbReference type="InterPro" id="IPR051057">
    <property type="entry name" value="PI-PLC_domain"/>
</dbReference>
<evidence type="ECO:0000313" key="2">
    <source>
        <dbReference type="Proteomes" id="UP000823561"/>
    </source>
</evidence>
<gene>
    <name evidence="1" type="ORF">AALO_G00182990</name>
</gene>
<dbReference type="PANTHER" id="PTHR13593">
    <property type="match status" value="1"/>
</dbReference>
<protein>
    <recommendedName>
        <fullName evidence="3">Phosphatidylinositol-specific phospholipase C X domain-containing protein</fullName>
    </recommendedName>
</protein>
<dbReference type="Proteomes" id="UP000823561">
    <property type="component" value="Chromosome 13"/>
</dbReference>
<organism evidence="1 2">
    <name type="scientific">Alosa alosa</name>
    <name type="common">allis shad</name>
    <dbReference type="NCBI Taxonomy" id="278164"/>
    <lineage>
        <taxon>Eukaryota</taxon>
        <taxon>Metazoa</taxon>
        <taxon>Chordata</taxon>
        <taxon>Craniata</taxon>
        <taxon>Vertebrata</taxon>
        <taxon>Euteleostomi</taxon>
        <taxon>Actinopterygii</taxon>
        <taxon>Neopterygii</taxon>
        <taxon>Teleostei</taxon>
        <taxon>Clupei</taxon>
        <taxon>Clupeiformes</taxon>
        <taxon>Clupeoidei</taxon>
        <taxon>Clupeidae</taxon>
        <taxon>Alosa</taxon>
    </lineage>
</organism>
<dbReference type="GO" id="GO:0006629">
    <property type="term" value="P:lipid metabolic process"/>
    <property type="evidence" value="ECO:0007669"/>
    <property type="project" value="InterPro"/>
</dbReference>
<dbReference type="Gene3D" id="3.20.20.190">
    <property type="entry name" value="Phosphatidylinositol (PI) phosphodiesterase"/>
    <property type="match status" value="1"/>
</dbReference>
<dbReference type="GO" id="GO:0008081">
    <property type="term" value="F:phosphoric diester hydrolase activity"/>
    <property type="evidence" value="ECO:0007669"/>
    <property type="project" value="InterPro"/>
</dbReference>
<evidence type="ECO:0000313" key="1">
    <source>
        <dbReference type="EMBL" id="KAG5271699.1"/>
    </source>
</evidence>
<proteinExistence type="predicted"/>
<keyword evidence="2" id="KW-1185">Reference proteome</keyword>
<reference evidence="1" key="1">
    <citation type="submission" date="2020-10" db="EMBL/GenBank/DDBJ databases">
        <title>Chromosome-scale genome assembly of the Allis shad, Alosa alosa.</title>
        <authorList>
            <person name="Margot Z."/>
            <person name="Christophe K."/>
            <person name="Cabau C."/>
            <person name="Louis A."/>
            <person name="Berthelot C."/>
            <person name="Parey E."/>
            <person name="Roest Crollius H."/>
            <person name="Montfort J."/>
            <person name="Robinson-Rechavi M."/>
            <person name="Bucao C."/>
            <person name="Bouchez O."/>
            <person name="Gislard M."/>
            <person name="Lluch J."/>
            <person name="Milhes M."/>
            <person name="Lampietro C."/>
            <person name="Lopez Roques C."/>
            <person name="Donnadieu C."/>
            <person name="Braasch I."/>
            <person name="Desvignes T."/>
            <person name="Postlethwait J."/>
            <person name="Bobe J."/>
            <person name="Guiguen Y."/>
        </authorList>
    </citation>
    <scope>NUCLEOTIDE SEQUENCE</scope>
    <source>
        <strain evidence="1">M-15738</strain>
        <tissue evidence="1">Blood</tissue>
    </source>
</reference>
<dbReference type="AlphaFoldDB" id="A0AAV6G999"/>
<dbReference type="PANTHER" id="PTHR13593:SF147">
    <property type="entry name" value="1-PHOSPHATIDYLINOSITOL PHOSPHODIESTERASE-LIKE-RELATED"/>
    <property type="match status" value="1"/>
</dbReference>